<accession>A0A8H3F7B0</accession>
<dbReference type="SUPFAM" id="SSF51735">
    <property type="entry name" value="NAD(P)-binding Rossmann-fold domains"/>
    <property type="match status" value="1"/>
</dbReference>
<dbReference type="PANTHER" id="PTHR48106:SF13">
    <property type="entry name" value="QUINONE OXIDOREDUCTASE-RELATED"/>
    <property type="match status" value="1"/>
</dbReference>
<dbReference type="GO" id="GO:0035925">
    <property type="term" value="F:mRNA 3'-UTR AU-rich region binding"/>
    <property type="evidence" value="ECO:0007669"/>
    <property type="project" value="TreeGrafter"/>
</dbReference>
<dbReference type="InterPro" id="IPR036291">
    <property type="entry name" value="NAD(P)-bd_dom_sf"/>
</dbReference>
<dbReference type="Pfam" id="PF08240">
    <property type="entry name" value="ADH_N"/>
    <property type="match status" value="1"/>
</dbReference>
<dbReference type="Gene3D" id="3.90.180.10">
    <property type="entry name" value="Medium-chain alcohol dehydrogenases, catalytic domain"/>
    <property type="match status" value="1"/>
</dbReference>
<dbReference type="CDD" id="cd05286">
    <property type="entry name" value="QOR2"/>
    <property type="match status" value="1"/>
</dbReference>
<name>A0A8H3F7B0_9LECA</name>
<dbReference type="EMBL" id="CAJPDR010000131">
    <property type="protein sequence ID" value="CAF9919947.1"/>
    <property type="molecule type" value="Genomic_DNA"/>
</dbReference>
<keyword evidence="1" id="KW-0521">NADP</keyword>
<dbReference type="Pfam" id="PF00107">
    <property type="entry name" value="ADH_zinc_N"/>
    <property type="match status" value="1"/>
</dbReference>
<dbReference type="Gene3D" id="3.40.50.720">
    <property type="entry name" value="NAD(P)-binding Rossmann-like Domain"/>
    <property type="match status" value="1"/>
</dbReference>
<dbReference type="GO" id="GO:0008270">
    <property type="term" value="F:zinc ion binding"/>
    <property type="evidence" value="ECO:0007669"/>
    <property type="project" value="InterPro"/>
</dbReference>
<dbReference type="AlphaFoldDB" id="A0A8H3F7B0"/>
<dbReference type="PANTHER" id="PTHR48106">
    <property type="entry name" value="QUINONE OXIDOREDUCTASE PIG3-RELATED"/>
    <property type="match status" value="1"/>
</dbReference>
<evidence type="ECO:0000256" key="2">
    <source>
        <dbReference type="ARBA" id="ARBA00023002"/>
    </source>
</evidence>
<reference evidence="6" key="1">
    <citation type="submission" date="2021-03" db="EMBL/GenBank/DDBJ databases">
        <authorList>
            <person name="Tagirdzhanova G."/>
        </authorList>
    </citation>
    <scope>NUCLEOTIDE SEQUENCE</scope>
</reference>
<dbReference type="InterPro" id="IPR020843">
    <property type="entry name" value="ER"/>
</dbReference>
<dbReference type="OrthoDB" id="48317at2759"/>
<keyword evidence="2" id="KW-0560">Oxidoreductase</keyword>
<dbReference type="PROSITE" id="PS01162">
    <property type="entry name" value="QOR_ZETA_CRYSTAL"/>
    <property type="match status" value="1"/>
</dbReference>
<evidence type="ECO:0000259" key="5">
    <source>
        <dbReference type="SMART" id="SM00829"/>
    </source>
</evidence>
<dbReference type="InterPro" id="IPR011032">
    <property type="entry name" value="GroES-like_sf"/>
</dbReference>
<dbReference type="SMART" id="SM00829">
    <property type="entry name" value="PKS_ER"/>
    <property type="match status" value="1"/>
</dbReference>
<organism evidence="6 7">
    <name type="scientific">Alectoria fallacina</name>
    <dbReference type="NCBI Taxonomy" id="1903189"/>
    <lineage>
        <taxon>Eukaryota</taxon>
        <taxon>Fungi</taxon>
        <taxon>Dikarya</taxon>
        <taxon>Ascomycota</taxon>
        <taxon>Pezizomycotina</taxon>
        <taxon>Lecanoromycetes</taxon>
        <taxon>OSLEUM clade</taxon>
        <taxon>Lecanoromycetidae</taxon>
        <taxon>Lecanorales</taxon>
        <taxon>Lecanorineae</taxon>
        <taxon>Parmeliaceae</taxon>
        <taxon>Alectoria</taxon>
    </lineage>
</organism>
<dbReference type="Proteomes" id="UP000664203">
    <property type="component" value="Unassembled WGS sequence"/>
</dbReference>
<dbReference type="GO" id="GO:0005829">
    <property type="term" value="C:cytosol"/>
    <property type="evidence" value="ECO:0007669"/>
    <property type="project" value="TreeGrafter"/>
</dbReference>
<evidence type="ECO:0000256" key="3">
    <source>
        <dbReference type="ARBA" id="ARBA00043088"/>
    </source>
</evidence>
<dbReference type="FunFam" id="3.40.50.720:FF:000053">
    <property type="entry name" value="Quinone oxidoreductase 1"/>
    <property type="match status" value="1"/>
</dbReference>
<dbReference type="InterPro" id="IPR002364">
    <property type="entry name" value="Quin_OxRdtase/zeta-crystal_CS"/>
</dbReference>
<gene>
    <name evidence="6" type="primary">ZTA1_1</name>
    <name evidence="6" type="ORF">ALECFALPRED_001382</name>
</gene>
<evidence type="ECO:0000313" key="6">
    <source>
        <dbReference type="EMBL" id="CAF9919947.1"/>
    </source>
</evidence>
<comment type="caution">
    <text evidence="6">The sequence shown here is derived from an EMBL/GenBank/DDBJ whole genome shotgun (WGS) entry which is preliminary data.</text>
</comment>
<protein>
    <recommendedName>
        <fullName evidence="4">Probable quinone oxidoreductase</fullName>
    </recommendedName>
    <alternativeName>
        <fullName evidence="3">NADPH:quinone reductase</fullName>
    </alternativeName>
</protein>
<dbReference type="SUPFAM" id="SSF50129">
    <property type="entry name" value="GroES-like"/>
    <property type="match status" value="1"/>
</dbReference>
<dbReference type="InterPro" id="IPR013149">
    <property type="entry name" value="ADH-like_C"/>
</dbReference>
<evidence type="ECO:0000256" key="1">
    <source>
        <dbReference type="ARBA" id="ARBA00022857"/>
    </source>
</evidence>
<dbReference type="GO" id="GO:0003960">
    <property type="term" value="F:quinone reductase (NADPH) activity"/>
    <property type="evidence" value="ECO:0007669"/>
    <property type="project" value="InterPro"/>
</dbReference>
<feature type="domain" description="Enoyl reductase (ER)" evidence="5">
    <location>
        <begin position="19"/>
        <end position="333"/>
    </location>
</feature>
<evidence type="ECO:0000256" key="4">
    <source>
        <dbReference type="ARBA" id="ARBA00070796"/>
    </source>
</evidence>
<sequence length="335" mass="35739">MTSASTPKIMKGVQMKNFGGPEVLQYKTDLPVPVPRDGEVLVKNDFIGINYVDVYWRIGMMGFAPGGIIGREAEGTVLSAGPGSVNDLQVGDRVVYLAMGAYAEYTAVPASTVYVIPAEVEPGVAAAALMQGLTALNLTHKICQVKKGDWALVHAAAGGTGLWLCQLLKAQGAKTIGTAGTAEKIQLAKENGADFVINYHEEKDLVKRVEEITGGHGVSVIYDGVGKNQAQNNVDVVAKDGTIVTYGVASGIPPPISPAKLAAKNVRMVEPAETAVMRTVGTPLEFKKWCDKLFDAIIKDKMNVRIHDTYPLSKIVTVHQDLEGRKTTGKVLVKP</sequence>
<evidence type="ECO:0000313" key="7">
    <source>
        <dbReference type="Proteomes" id="UP000664203"/>
    </source>
</evidence>
<proteinExistence type="predicted"/>
<dbReference type="GO" id="GO:0070402">
    <property type="term" value="F:NADPH binding"/>
    <property type="evidence" value="ECO:0007669"/>
    <property type="project" value="TreeGrafter"/>
</dbReference>
<dbReference type="InterPro" id="IPR047618">
    <property type="entry name" value="QOR-like"/>
</dbReference>
<dbReference type="InterPro" id="IPR013154">
    <property type="entry name" value="ADH-like_N"/>
</dbReference>
<keyword evidence="7" id="KW-1185">Reference proteome</keyword>